<feature type="compositionally biased region" description="Gly residues" evidence="1">
    <location>
        <begin position="704"/>
        <end position="714"/>
    </location>
</feature>
<dbReference type="InParanoid" id="A0A0G4G584"/>
<evidence type="ECO:0000313" key="3">
    <source>
        <dbReference type="EMBL" id="CEM23676.1"/>
    </source>
</evidence>
<dbReference type="PROSITE" id="PS50802">
    <property type="entry name" value="OTU"/>
    <property type="match status" value="1"/>
</dbReference>
<dbReference type="Pfam" id="PF14214">
    <property type="entry name" value="Helitron_like_N"/>
    <property type="match status" value="1"/>
</dbReference>
<accession>A0A0G4G584</accession>
<name>A0A0G4G584_VITBC</name>
<feature type="compositionally biased region" description="Polar residues" evidence="1">
    <location>
        <begin position="394"/>
        <end position="403"/>
    </location>
</feature>
<feature type="domain" description="OTU" evidence="2">
    <location>
        <begin position="185"/>
        <end position="360"/>
    </location>
</feature>
<evidence type="ECO:0000313" key="4">
    <source>
        <dbReference type="Proteomes" id="UP000041254"/>
    </source>
</evidence>
<dbReference type="Proteomes" id="UP000041254">
    <property type="component" value="Unassembled WGS sequence"/>
</dbReference>
<dbReference type="InterPro" id="IPR003323">
    <property type="entry name" value="OTU_dom"/>
</dbReference>
<feature type="compositionally biased region" description="Gly residues" evidence="1">
    <location>
        <begin position="375"/>
        <end position="387"/>
    </location>
</feature>
<evidence type="ECO:0000259" key="2">
    <source>
        <dbReference type="PROSITE" id="PS50802"/>
    </source>
</evidence>
<dbReference type="STRING" id="1169540.A0A0G4G584"/>
<reference evidence="3 4" key="1">
    <citation type="submission" date="2014-11" db="EMBL/GenBank/DDBJ databases">
        <authorList>
            <person name="Zhu J."/>
            <person name="Qi W."/>
            <person name="Song R."/>
        </authorList>
    </citation>
    <scope>NUCLEOTIDE SEQUENCE [LARGE SCALE GENOMIC DNA]</scope>
</reference>
<feature type="region of interest" description="Disordered" evidence="1">
    <location>
        <begin position="369"/>
        <end position="426"/>
    </location>
</feature>
<organism evidence="3 4">
    <name type="scientific">Vitrella brassicaformis (strain CCMP3155)</name>
    <dbReference type="NCBI Taxonomy" id="1169540"/>
    <lineage>
        <taxon>Eukaryota</taxon>
        <taxon>Sar</taxon>
        <taxon>Alveolata</taxon>
        <taxon>Colpodellida</taxon>
        <taxon>Vitrellaceae</taxon>
        <taxon>Vitrella</taxon>
    </lineage>
</organism>
<dbReference type="EMBL" id="CDMY01000571">
    <property type="protein sequence ID" value="CEM23676.1"/>
    <property type="molecule type" value="Genomic_DNA"/>
</dbReference>
<dbReference type="InterPro" id="IPR025476">
    <property type="entry name" value="Helitron_helicase-like"/>
</dbReference>
<dbReference type="VEuPathDB" id="CryptoDB:Vbra_17072"/>
<feature type="region of interest" description="Disordered" evidence="1">
    <location>
        <begin position="704"/>
        <end position="756"/>
    </location>
</feature>
<sequence>MLTRGEADEEAEEVETRASRQLRLSVEGVLRRPQVRVFFPGDRNRLTRVLRRLAFPLTVVRQPGDGDCFFHSLSYHIYVFEGQRFSPRELRRTALERLELRDVSGRTVFDTARWRVGSLEAPSDVLFKTWTRGEADEEAEEVETRASRQLRLSVEGVLRRPQVRVFFPGDRNRLTLVLRRLAFPLTVVRQPGDGDCFFHSLSYHIYVFEGQRFSPRELRRTALERLELRDVSGRTVFDTARWRVGSLEAPSDVLFKTWFPNALTKLRRMVADDSAVRAGWMAVAWAEEDVVAAVCLALGYSCISLVYSVMEQALMTQFPWNPVASTTADAFHCQSRAFCPSTTLTVLNYENTHFDYLKWSAPAPVSSTRSAGVGQSVGSGVTVGGGSDEPSRSGMGQSSTTSDGEGKETHPAMSVESGAEAAKMDTSPDEPALVYEYKAMVKMNAGVATLLWDREAGAFCVRAGGPARSPIAALQDGSGAELDEGEAKRLAEGLIRSELMYPGVRLAENCWSDGFSCELCIVRWTVMKKRYCFELELRFSPRELRRTALERLELRDVSGRTVFDTARWRVGSLEAPSDVLFKTWFPNALTKLRRMVADDSAVRAGWMAVAWAEEDVVAAVCLALGYSCISLVYSVTEQALMTQFLWNPVASTTADAFHCQSRAFCPSTTLTVLNYENTHFDYLKWSAPAPVSSTRSVGVGQSVGSGMTVGGGSGEPSTSGMGQSSTMNDGETKETHPAVSVESGAEAGKMDTSPDEPGRVEICSVSVHLFAQALVYEYKVMVKMNAGVATLLWDREAGAFCVRAGGPARVFRAVQPQRADIHSAFEVARTAYEASFARLTGQSPIAALQEDSGAELDEGETKRLAEGLIRSELMYPGVRMAENCWSDGFSCELCSMRWTVMRKSEGYCFMLALVLPDRRVEKHWLRPFTGALGSMAAPSQKGFRRGAVRGAFLALLDQKRLFMQAHYPDSWKCNQPLLDPSRTFPKQLWLGPRVQCQHCKAWVWKSEGSSFCCEGGRAVLEPLPWANDFKALMSDPTFGPELRKNSRWYNNTFSMTAMGFHARSSVALSFPPGFSEVQMCGRVYHRVLSAEEQPLVWMVYETPRADEERTKRIKTIAGVEGATKGRSQRVLMVQQLVDRLHLMLLKENPFVRQLRMFGEIAQAEGCQVVLEFQYRPHPDEVCVLLPDSPAYDPCERLVCIRPYRRTTTGHDEDFVDCKSPAYESLQYPLIFQKGWLGWCPSMPLSSRTGNDYFDDVELDQVINRRFYTRAFREDDITSGELKPSDKYWTSMRYARQRLLKEPLVHLMPRLGQEYLIDLCARMEDERLQYHRRHQLRLCTLSELERQQHPLTRQLQEELASEGIDFESQPKAGYIYMPGSFLGGPRYFRWRLRDALALAGKFGKPSLFITMTCNDKWDEIVNAIEPDRLRPSRHLISRVL</sequence>
<evidence type="ECO:0000256" key="1">
    <source>
        <dbReference type="SAM" id="MobiDB-lite"/>
    </source>
</evidence>
<proteinExistence type="predicted"/>
<dbReference type="OrthoDB" id="3366231at2759"/>
<dbReference type="CDD" id="cd22744">
    <property type="entry name" value="OTU"/>
    <property type="match status" value="1"/>
</dbReference>
<dbReference type="PANTHER" id="PTHR45786:SF74">
    <property type="entry name" value="ATP-DEPENDENT DNA HELICASE"/>
    <property type="match status" value="1"/>
</dbReference>
<keyword evidence="4" id="KW-1185">Reference proteome</keyword>
<protein>
    <recommendedName>
        <fullName evidence="2">OTU domain-containing protein</fullName>
    </recommendedName>
</protein>
<feature type="compositionally biased region" description="Polar residues" evidence="1">
    <location>
        <begin position="715"/>
        <end position="729"/>
    </location>
</feature>
<gene>
    <name evidence="3" type="ORF">Vbra_17072</name>
</gene>
<dbReference type="PANTHER" id="PTHR45786">
    <property type="entry name" value="DNA BINDING PROTEIN-LIKE"/>
    <property type="match status" value="1"/>
</dbReference>